<comment type="caution">
    <text evidence="2">The sequence shown here is derived from an EMBL/GenBank/DDBJ whole genome shotgun (WGS) entry which is preliminary data.</text>
</comment>
<reference evidence="2 3" key="1">
    <citation type="journal article" date="2010" name="Science">
        <title>Genome expansion and gene loss in powdery mildew fungi reveal tradeoffs in extreme parasitism.</title>
        <authorList>
            <person name="Spanu P.D."/>
            <person name="Abbott J.C."/>
            <person name="Amselem J."/>
            <person name="Burgis T.A."/>
            <person name="Soanes D.M."/>
            <person name="Stueber K."/>
            <person name="Ver Loren van Themaat E."/>
            <person name="Brown J.K.M."/>
            <person name="Butcher S.A."/>
            <person name="Gurr S.J."/>
            <person name="Lebrun M.-H."/>
            <person name="Ridout C.J."/>
            <person name="Schulze-Lefert P."/>
            <person name="Talbot N.J."/>
            <person name="Ahmadinejad N."/>
            <person name="Ametz C."/>
            <person name="Barton G.R."/>
            <person name="Benjdia M."/>
            <person name="Bidzinski P."/>
            <person name="Bindschedler L.V."/>
            <person name="Both M."/>
            <person name="Brewer M.T."/>
            <person name="Cadle-Davidson L."/>
            <person name="Cadle-Davidson M.M."/>
            <person name="Collemare J."/>
            <person name="Cramer R."/>
            <person name="Frenkel O."/>
            <person name="Godfrey D."/>
            <person name="Harriman J."/>
            <person name="Hoede C."/>
            <person name="King B.C."/>
            <person name="Klages S."/>
            <person name="Kleemann J."/>
            <person name="Knoll D."/>
            <person name="Koti P.S."/>
            <person name="Kreplak J."/>
            <person name="Lopez-Ruiz F.J."/>
            <person name="Lu X."/>
            <person name="Maekawa T."/>
            <person name="Mahanil S."/>
            <person name="Micali C."/>
            <person name="Milgroom M.G."/>
            <person name="Montana G."/>
            <person name="Noir S."/>
            <person name="O'Connell R.J."/>
            <person name="Oberhaensli S."/>
            <person name="Parlange F."/>
            <person name="Pedersen C."/>
            <person name="Quesneville H."/>
            <person name="Reinhardt R."/>
            <person name="Rott M."/>
            <person name="Sacristan S."/>
            <person name="Schmidt S.M."/>
            <person name="Schoen M."/>
            <person name="Skamnioti P."/>
            <person name="Sommer H."/>
            <person name="Stephens A."/>
            <person name="Takahara H."/>
            <person name="Thordal-Christensen H."/>
            <person name="Vigouroux M."/>
            <person name="Wessling R."/>
            <person name="Wicker T."/>
            <person name="Panstruga R."/>
        </authorList>
    </citation>
    <scope>NUCLEOTIDE SEQUENCE [LARGE SCALE GENOMIC DNA]</scope>
    <source>
        <strain evidence="2">DH14</strain>
    </source>
</reference>
<feature type="compositionally biased region" description="Polar residues" evidence="1">
    <location>
        <begin position="101"/>
        <end position="111"/>
    </location>
</feature>
<dbReference type="InParanoid" id="N1JA37"/>
<dbReference type="Proteomes" id="UP000015441">
    <property type="component" value="Unassembled WGS sequence"/>
</dbReference>
<sequence>MPPVRKKYRNVLLDNTRVRPRALAQAPDLVQSPNCVEMSKVSTKGKEEALPAVAEPDTDMIGSVGIVEKISQRASIPHGIGESSKPPPTTSKLSVEAAPNAFSTKESQPQAATKVDCPLELQPIIEAEQRRAAISGVEATLLPLTDRPPRPANPLPRAPDARSQTMPAVPVLPVKSTWATMAKDGLRQKAVPTVKAAPRPTAKAQLKEVPKVKFDKRLFLRLGSNRQWRKLSPLGAKAAIKRLICDGDHIDSVQRVKSGYSFLPDSELN</sequence>
<accession>N1JA37</accession>
<feature type="region of interest" description="Disordered" evidence="1">
    <location>
        <begin position="74"/>
        <end position="113"/>
    </location>
</feature>
<organism evidence="2 3">
    <name type="scientific">Blumeria graminis f. sp. hordei (strain DH14)</name>
    <name type="common">Barley powdery mildew</name>
    <name type="synonym">Oidium monilioides f. sp. hordei</name>
    <dbReference type="NCBI Taxonomy" id="546991"/>
    <lineage>
        <taxon>Eukaryota</taxon>
        <taxon>Fungi</taxon>
        <taxon>Dikarya</taxon>
        <taxon>Ascomycota</taxon>
        <taxon>Pezizomycotina</taxon>
        <taxon>Leotiomycetes</taxon>
        <taxon>Erysiphales</taxon>
        <taxon>Erysiphaceae</taxon>
        <taxon>Blumeria</taxon>
        <taxon>Blumeria hordei</taxon>
    </lineage>
</organism>
<evidence type="ECO:0000256" key="1">
    <source>
        <dbReference type="SAM" id="MobiDB-lite"/>
    </source>
</evidence>
<proteinExistence type="predicted"/>
<dbReference type="AlphaFoldDB" id="N1JA37"/>
<name>N1JA37_BLUG1</name>
<gene>
    <name evidence="2" type="ORF">BGHDH14_bgh04062</name>
</gene>
<protein>
    <submittedName>
        <fullName evidence="2">EKA-like protein</fullName>
    </submittedName>
</protein>
<evidence type="ECO:0000313" key="3">
    <source>
        <dbReference type="Proteomes" id="UP000015441"/>
    </source>
</evidence>
<dbReference type="HOGENOM" id="CLU_018153_8_0_1"/>
<evidence type="ECO:0000313" key="2">
    <source>
        <dbReference type="EMBL" id="CCU74643.1"/>
    </source>
</evidence>
<feature type="region of interest" description="Disordered" evidence="1">
    <location>
        <begin position="143"/>
        <end position="164"/>
    </location>
</feature>
<keyword evidence="3" id="KW-1185">Reference proteome</keyword>
<dbReference type="EMBL" id="CAUH01000477">
    <property type="protein sequence ID" value="CCU74643.1"/>
    <property type="molecule type" value="Genomic_DNA"/>
</dbReference>